<dbReference type="STRING" id="407036.SAMN05216243_2567"/>
<evidence type="ECO:0000256" key="1">
    <source>
        <dbReference type="ARBA" id="ARBA00023016"/>
    </source>
</evidence>
<name>A0A1G9AK37_9BACI</name>
<proteinExistence type="inferred from homology"/>
<dbReference type="GO" id="GO:0019243">
    <property type="term" value="P:methylglyoxal catabolic process to D-lactate via S-lactoyl-glutathione"/>
    <property type="evidence" value="ECO:0007669"/>
    <property type="project" value="TreeGrafter"/>
</dbReference>
<protein>
    <submittedName>
        <fullName evidence="5">Putative intracellular protease/amidase</fullName>
    </submittedName>
</protein>
<dbReference type="Pfam" id="PF01965">
    <property type="entry name" value="DJ-1_PfpI"/>
    <property type="match status" value="1"/>
</dbReference>
<evidence type="ECO:0000256" key="2">
    <source>
        <dbReference type="ARBA" id="ARBA00023239"/>
    </source>
</evidence>
<sequence>MKKILMVVTSHKTLGDPTRETGLWLSEFTKFYHKVKDRFSVDVVSPSGKEVPIDPRSLSELLLSKNLRNYYNDDTFMDWLRNPFAPDQVEADHYEAVYFAGGHGTMWDFPSNAELQEITRTIYEKGGIVSAVCHGPSALCNLKLSNGSYLVEGKSVTGYSNREETAIMLYKYLPFSLEDKLKDRGAMYEQSRIPFRSFVQKDGRLVTGQNPASVEAVAKKVIALLRQSD</sequence>
<feature type="domain" description="DJ-1/PfpI" evidence="4">
    <location>
        <begin position="87"/>
        <end position="223"/>
    </location>
</feature>
<comment type="similarity">
    <text evidence="3">Belongs to the peptidase C56 family. HSP31-like subfamily.</text>
</comment>
<organism evidence="5 6">
    <name type="scientific">Sediminibacillus albus</name>
    <dbReference type="NCBI Taxonomy" id="407036"/>
    <lineage>
        <taxon>Bacteria</taxon>
        <taxon>Bacillati</taxon>
        <taxon>Bacillota</taxon>
        <taxon>Bacilli</taxon>
        <taxon>Bacillales</taxon>
        <taxon>Bacillaceae</taxon>
        <taxon>Sediminibacillus</taxon>
    </lineage>
</organism>
<keyword evidence="5" id="KW-0378">Hydrolase</keyword>
<evidence type="ECO:0000256" key="3">
    <source>
        <dbReference type="ARBA" id="ARBA00038493"/>
    </source>
</evidence>
<dbReference type="EMBL" id="FNFL01000004">
    <property type="protein sequence ID" value="SDK27613.1"/>
    <property type="molecule type" value="Genomic_DNA"/>
</dbReference>
<dbReference type="GO" id="GO:0006508">
    <property type="term" value="P:proteolysis"/>
    <property type="evidence" value="ECO:0007669"/>
    <property type="project" value="UniProtKB-KW"/>
</dbReference>
<dbReference type="AlphaFoldDB" id="A0A1G9AK37"/>
<keyword evidence="5" id="KW-0645">Protease</keyword>
<dbReference type="Gene3D" id="3.40.50.880">
    <property type="match status" value="1"/>
</dbReference>
<evidence type="ECO:0000313" key="6">
    <source>
        <dbReference type="Proteomes" id="UP000198694"/>
    </source>
</evidence>
<keyword evidence="2" id="KW-0456">Lyase</keyword>
<evidence type="ECO:0000313" key="5">
    <source>
        <dbReference type="EMBL" id="SDK27613.1"/>
    </source>
</evidence>
<dbReference type="InterPro" id="IPR029062">
    <property type="entry name" value="Class_I_gatase-like"/>
</dbReference>
<dbReference type="OrthoDB" id="9792284at2"/>
<dbReference type="Proteomes" id="UP000198694">
    <property type="component" value="Unassembled WGS sequence"/>
</dbReference>
<accession>A0A1G9AK37</accession>
<gene>
    <name evidence="5" type="ORF">SAMN05216243_2567</name>
</gene>
<dbReference type="GO" id="GO:0019172">
    <property type="term" value="F:glyoxalase III activity"/>
    <property type="evidence" value="ECO:0007669"/>
    <property type="project" value="TreeGrafter"/>
</dbReference>
<dbReference type="InterPro" id="IPR002818">
    <property type="entry name" value="DJ-1/PfpI"/>
</dbReference>
<keyword evidence="6" id="KW-1185">Reference proteome</keyword>
<dbReference type="GO" id="GO:0008233">
    <property type="term" value="F:peptidase activity"/>
    <property type="evidence" value="ECO:0007669"/>
    <property type="project" value="UniProtKB-KW"/>
</dbReference>
<evidence type="ECO:0000259" key="4">
    <source>
        <dbReference type="Pfam" id="PF01965"/>
    </source>
</evidence>
<dbReference type="GO" id="GO:0005737">
    <property type="term" value="C:cytoplasm"/>
    <property type="evidence" value="ECO:0007669"/>
    <property type="project" value="TreeGrafter"/>
</dbReference>
<dbReference type="SUPFAM" id="SSF52317">
    <property type="entry name" value="Class I glutamine amidotransferase-like"/>
    <property type="match status" value="1"/>
</dbReference>
<dbReference type="RefSeq" id="WP_093214860.1">
    <property type="nucleotide sequence ID" value="NZ_FNFL01000004.1"/>
</dbReference>
<keyword evidence="1" id="KW-0346">Stress response</keyword>
<dbReference type="PANTHER" id="PTHR48094:SF11">
    <property type="entry name" value="GLUTATHIONE-INDEPENDENT GLYOXALASE HSP31-RELATED"/>
    <property type="match status" value="1"/>
</dbReference>
<dbReference type="PANTHER" id="PTHR48094">
    <property type="entry name" value="PROTEIN/NUCLEIC ACID DEGLYCASE DJ-1-RELATED"/>
    <property type="match status" value="1"/>
</dbReference>
<reference evidence="5 6" key="1">
    <citation type="submission" date="2016-10" db="EMBL/GenBank/DDBJ databases">
        <authorList>
            <person name="de Groot N.N."/>
        </authorList>
    </citation>
    <scope>NUCLEOTIDE SEQUENCE [LARGE SCALE GENOMIC DNA]</scope>
    <source>
        <strain evidence="5 6">CGMCC 1.6502</strain>
    </source>
</reference>
<dbReference type="CDD" id="cd03141">
    <property type="entry name" value="GATase1_Hsp31_like"/>
    <property type="match status" value="1"/>
</dbReference>
<dbReference type="InterPro" id="IPR050325">
    <property type="entry name" value="Prot/Nucl_acid_deglycase"/>
</dbReference>